<accession>A0ABP7RE31</accession>
<dbReference type="EMBL" id="BAABAL010000005">
    <property type="protein sequence ID" value="GAA3996144.1"/>
    <property type="molecule type" value="Genomic_DNA"/>
</dbReference>
<reference evidence="2" key="1">
    <citation type="journal article" date="2019" name="Int. J. Syst. Evol. Microbiol.">
        <title>The Global Catalogue of Microorganisms (GCM) 10K type strain sequencing project: providing services to taxonomists for standard genome sequencing and annotation.</title>
        <authorList>
            <consortium name="The Broad Institute Genomics Platform"/>
            <consortium name="The Broad Institute Genome Sequencing Center for Infectious Disease"/>
            <person name="Wu L."/>
            <person name="Ma J."/>
        </authorList>
    </citation>
    <scope>NUCLEOTIDE SEQUENCE [LARGE SCALE GENOMIC DNA]</scope>
    <source>
        <strain evidence="2">JCM 17342</strain>
    </source>
</reference>
<name>A0ABP7RE31_9PSEU</name>
<sequence>MEPSRSPGAGTATRLWQQERTPQLNAVLTDVISTAGIGVSGVPEVWALGFLVTRTGHMTKALRRDGAVWREAPVPDIGRITATTAAGEELWAAGDNGRVLHHYGTGWRRADTPFPEDSHGSYLGMTEFGPDDVWAVGDLCRRSDSHRRGIVQRWDGRAWSELVLPDIGEHWGLSGVAGTSATNVWAVGWAFENDVETAVVLHFDGDYWQRFATPAEPGVEHSLQDVAMLPDSGDAVAVGYRTDEAGVRFPLTMTWSGSGWRLTGSPGAEGQLNAVDGRVSVGFAEGDDAYAAHLGSGAWHRLRTPRPLGPRGRLTLNGVLALPDGGALAVGVERLPLPASETLRPLVLHCSPSALRELGFGGSWPWSEGHRSVTGE</sequence>
<dbReference type="RefSeq" id="WP_344872044.1">
    <property type="nucleotide sequence ID" value="NZ_BAABAL010000005.1"/>
</dbReference>
<proteinExistence type="predicted"/>
<organism evidence="1 2">
    <name type="scientific">Allokutzneria multivorans</name>
    <dbReference type="NCBI Taxonomy" id="1142134"/>
    <lineage>
        <taxon>Bacteria</taxon>
        <taxon>Bacillati</taxon>
        <taxon>Actinomycetota</taxon>
        <taxon>Actinomycetes</taxon>
        <taxon>Pseudonocardiales</taxon>
        <taxon>Pseudonocardiaceae</taxon>
        <taxon>Allokutzneria</taxon>
    </lineage>
</organism>
<keyword evidence="2" id="KW-1185">Reference proteome</keyword>
<evidence type="ECO:0000313" key="1">
    <source>
        <dbReference type="EMBL" id="GAA3996144.1"/>
    </source>
</evidence>
<comment type="caution">
    <text evidence="1">The sequence shown here is derived from an EMBL/GenBank/DDBJ whole genome shotgun (WGS) entry which is preliminary data.</text>
</comment>
<protein>
    <submittedName>
        <fullName evidence="1">Uncharacterized protein</fullName>
    </submittedName>
</protein>
<evidence type="ECO:0000313" key="2">
    <source>
        <dbReference type="Proteomes" id="UP001501747"/>
    </source>
</evidence>
<dbReference type="Proteomes" id="UP001501747">
    <property type="component" value="Unassembled WGS sequence"/>
</dbReference>
<gene>
    <name evidence="1" type="ORF">GCM10022247_15130</name>
</gene>